<dbReference type="Proteomes" id="UP000765509">
    <property type="component" value="Unassembled WGS sequence"/>
</dbReference>
<name>A0A9Q3J5Q2_9BASI</name>
<evidence type="ECO:0000256" key="1">
    <source>
        <dbReference type="ARBA" id="ARBA00022884"/>
    </source>
</evidence>
<proteinExistence type="predicted"/>
<dbReference type="GO" id="GO:0005634">
    <property type="term" value="C:nucleus"/>
    <property type="evidence" value="ECO:0007669"/>
    <property type="project" value="UniProtKB-ARBA"/>
</dbReference>
<dbReference type="PROSITE" id="PS50994">
    <property type="entry name" value="INTEGRASE"/>
    <property type="match status" value="1"/>
</dbReference>
<dbReference type="PANTHER" id="PTHR37984:SF5">
    <property type="entry name" value="PROTEIN NYNRIN-LIKE"/>
    <property type="match status" value="1"/>
</dbReference>
<comment type="caution">
    <text evidence="3">The sequence shown here is derived from an EMBL/GenBank/DDBJ whole genome shotgun (WGS) entry which is preliminary data.</text>
</comment>
<dbReference type="GO" id="GO:0003723">
    <property type="term" value="F:RNA binding"/>
    <property type="evidence" value="ECO:0007669"/>
    <property type="project" value="UniProtKB-KW"/>
</dbReference>
<keyword evidence="4" id="KW-1185">Reference proteome</keyword>
<dbReference type="InterPro" id="IPR036397">
    <property type="entry name" value="RNaseH_sf"/>
</dbReference>
<reference evidence="3" key="1">
    <citation type="submission" date="2021-03" db="EMBL/GenBank/DDBJ databases">
        <title>Draft genome sequence of rust myrtle Austropuccinia psidii MF-1, a brazilian biotype.</title>
        <authorList>
            <person name="Quecine M.C."/>
            <person name="Pachon D.M.R."/>
            <person name="Bonatelli M.L."/>
            <person name="Correr F.H."/>
            <person name="Franceschini L.M."/>
            <person name="Leite T.F."/>
            <person name="Margarido G.R.A."/>
            <person name="Almeida C.A."/>
            <person name="Ferrarezi J.A."/>
            <person name="Labate C.A."/>
        </authorList>
    </citation>
    <scope>NUCLEOTIDE SEQUENCE</scope>
    <source>
        <strain evidence="3">MF-1</strain>
    </source>
</reference>
<sequence length="239" mass="27714">MDTGLLFWNNIIATLGVPKIIISDREPKFTSKLWARIYDILGTKVQFYTAHHPPKYGLPEGIIQKMKDIIKGLCAYAMEYKDHKGYTLDWFKPLPDTKLPYNTSQHSTTGKSPSLVEKWRNPLLNLDHLKKNLLTIHPTIKDLHDISKRECDTEEKCLAETKEYNNQRYDKTHKEPDFREGDKVLVSTLNLNNPKGQKKIRESFLVPFTIIRLIGEKFSVIWTHRGILQEKPSVPSELS</sequence>
<dbReference type="Gene3D" id="3.30.420.10">
    <property type="entry name" value="Ribonuclease H-like superfamily/Ribonuclease H"/>
    <property type="match status" value="1"/>
</dbReference>
<dbReference type="InterPro" id="IPR050951">
    <property type="entry name" value="Retrovirus_Pol_polyprotein"/>
</dbReference>
<dbReference type="InterPro" id="IPR001584">
    <property type="entry name" value="Integrase_cat-core"/>
</dbReference>
<dbReference type="InterPro" id="IPR012337">
    <property type="entry name" value="RNaseH-like_sf"/>
</dbReference>
<gene>
    <name evidence="3" type="ORF">O181_095617</name>
</gene>
<dbReference type="SUPFAM" id="SSF53098">
    <property type="entry name" value="Ribonuclease H-like"/>
    <property type="match status" value="1"/>
</dbReference>
<accession>A0A9Q3J5Q2</accession>
<dbReference type="EMBL" id="AVOT02063080">
    <property type="protein sequence ID" value="MBW0555902.1"/>
    <property type="molecule type" value="Genomic_DNA"/>
</dbReference>
<dbReference type="AlphaFoldDB" id="A0A9Q3J5Q2"/>
<evidence type="ECO:0000313" key="4">
    <source>
        <dbReference type="Proteomes" id="UP000765509"/>
    </source>
</evidence>
<organism evidence="3 4">
    <name type="scientific">Austropuccinia psidii MF-1</name>
    <dbReference type="NCBI Taxonomy" id="1389203"/>
    <lineage>
        <taxon>Eukaryota</taxon>
        <taxon>Fungi</taxon>
        <taxon>Dikarya</taxon>
        <taxon>Basidiomycota</taxon>
        <taxon>Pucciniomycotina</taxon>
        <taxon>Pucciniomycetes</taxon>
        <taxon>Pucciniales</taxon>
        <taxon>Sphaerophragmiaceae</taxon>
        <taxon>Austropuccinia</taxon>
    </lineage>
</organism>
<keyword evidence="1" id="KW-0694">RNA-binding</keyword>
<dbReference type="GO" id="GO:0015074">
    <property type="term" value="P:DNA integration"/>
    <property type="evidence" value="ECO:0007669"/>
    <property type="project" value="InterPro"/>
</dbReference>
<dbReference type="PANTHER" id="PTHR37984">
    <property type="entry name" value="PROTEIN CBG26694"/>
    <property type="match status" value="1"/>
</dbReference>
<evidence type="ECO:0000259" key="2">
    <source>
        <dbReference type="PROSITE" id="PS50994"/>
    </source>
</evidence>
<protein>
    <recommendedName>
        <fullName evidence="2">Integrase catalytic domain-containing protein</fullName>
    </recommendedName>
</protein>
<evidence type="ECO:0000313" key="3">
    <source>
        <dbReference type="EMBL" id="MBW0555902.1"/>
    </source>
</evidence>
<feature type="domain" description="Integrase catalytic" evidence="2">
    <location>
        <begin position="1"/>
        <end position="121"/>
    </location>
</feature>